<sequence>MPGLDRSIVEYRLPTKPGFRPFAQHPRKIDVKIVDTVKEEIEKMIRAGFIRPCRYATWISSIVPVWKKNGKLRICIDFRDLNRATPKDEYLMPIAESLVDAAAGHKMMSFLDESEPYFVTSFLKS</sequence>
<dbReference type="PANTHER" id="PTHR24559">
    <property type="entry name" value="TRANSPOSON TY3-I GAG-POL POLYPROTEIN"/>
    <property type="match status" value="1"/>
</dbReference>
<keyword evidence="2" id="KW-1185">Reference proteome</keyword>
<dbReference type="Gene3D" id="3.10.10.10">
    <property type="entry name" value="HIV Type 1 Reverse Transcriptase, subunit A, domain 1"/>
    <property type="match status" value="1"/>
</dbReference>
<dbReference type="InterPro" id="IPR053134">
    <property type="entry name" value="RNA-dir_DNA_polymerase"/>
</dbReference>
<proteinExistence type="predicted"/>
<accession>A0AAQ3WQG5</accession>
<evidence type="ECO:0000313" key="1">
    <source>
        <dbReference type="EMBL" id="WVZ70438.1"/>
    </source>
</evidence>
<organism evidence="1 2">
    <name type="scientific">Paspalum notatum var. saurae</name>
    <dbReference type="NCBI Taxonomy" id="547442"/>
    <lineage>
        <taxon>Eukaryota</taxon>
        <taxon>Viridiplantae</taxon>
        <taxon>Streptophyta</taxon>
        <taxon>Embryophyta</taxon>
        <taxon>Tracheophyta</taxon>
        <taxon>Spermatophyta</taxon>
        <taxon>Magnoliopsida</taxon>
        <taxon>Liliopsida</taxon>
        <taxon>Poales</taxon>
        <taxon>Poaceae</taxon>
        <taxon>PACMAD clade</taxon>
        <taxon>Panicoideae</taxon>
        <taxon>Andropogonodae</taxon>
        <taxon>Paspaleae</taxon>
        <taxon>Paspalinae</taxon>
        <taxon>Paspalum</taxon>
    </lineage>
</organism>
<dbReference type="PANTHER" id="PTHR24559:SF439">
    <property type="entry name" value="RETROTRANSPOSON, UNCLASSIFIED-LIKE PROTEIN"/>
    <property type="match status" value="1"/>
</dbReference>
<dbReference type="SUPFAM" id="SSF56672">
    <property type="entry name" value="DNA/RNA polymerases"/>
    <property type="match status" value="1"/>
</dbReference>
<gene>
    <name evidence="1" type="ORF">U9M48_019109</name>
</gene>
<dbReference type="Proteomes" id="UP001341281">
    <property type="component" value="Chromosome 04"/>
</dbReference>
<evidence type="ECO:0000313" key="2">
    <source>
        <dbReference type="Proteomes" id="UP001341281"/>
    </source>
</evidence>
<name>A0AAQ3WQG5_PASNO</name>
<dbReference type="EMBL" id="CP144748">
    <property type="protein sequence ID" value="WVZ70438.1"/>
    <property type="molecule type" value="Genomic_DNA"/>
</dbReference>
<reference evidence="1 2" key="1">
    <citation type="submission" date="2024-02" db="EMBL/GenBank/DDBJ databases">
        <title>High-quality chromosome-scale genome assembly of Pensacola bahiagrass (Paspalum notatum Flugge var. saurae).</title>
        <authorList>
            <person name="Vega J.M."/>
            <person name="Podio M."/>
            <person name="Orjuela J."/>
            <person name="Siena L.A."/>
            <person name="Pessino S.C."/>
            <person name="Combes M.C."/>
            <person name="Mariac C."/>
            <person name="Albertini E."/>
            <person name="Pupilli F."/>
            <person name="Ortiz J.P.A."/>
            <person name="Leblanc O."/>
        </authorList>
    </citation>
    <scope>NUCLEOTIDE SEQUENCE [LARGE SCALE GENOMIC DNA]</scope>
    <source>
        <strain evidence="1">R1</strain>
        <tissue evidence="1">Leaf</tissue>
    </source>
</reference>
<dbReference type="InterPro" id="IPR043502">
    <property type="entry name" value="DNA/RNA_pol_sf"/>
</dbReference>
<protein>
    <submittedName>
        <fullName evidence="1">Uncharacterized protein</fullName>
    </submittedName>
</protein>
<dbReference type="AlphaFoldDB" id="A0AAQ3WQG5"/>